<dbReference type="GeneID" id="28768190"/>
<dbReference type="RefSeq" id="XP_018038637.1">
    <property type="nucleotide sequence ID" value="XM_018184704.1"/>
</dbReference>
<dbReference type="AlphaFoldDB" id="A0A177CMU5"/>
<feature type="compositionally biased region" description="Polar residues" evidence="1">
    <location>
        <begin position="178"/>
        <end position="187"/>
    </location>
</feature>
<gene>
    <name evidence="2" type="ORF">CC84DRAFT_1257165</name>
</gene>
<proteinExistence type="predicted"/>
<accession>A0A177CMU5</accession>
<name>A0A177CMU5_9PLEO</name>
<sequence>MAKKELPPGTQKAKGMEVNISGFYGIHPIETGIAYWYRGHYLYSKAGVSVEPIPFATKKGIHIVGTTVDTAPPFHPLGVPGTRHEPEVAALHRSMAHAWEDQEKNKNEDGGTGAFEGQTGGIPGMTPSNRGANPAQCGESSNLSEGHFRLEIPKNEAESHYNDRAMFLAQSAPASHRGTPTPSQSGTPKPWGTRAASPAPLGTVASTSQMETLLEQGRVIDNLLALQKKRPDLLNPHAVNSYLSDLNKESNQEPSRPGSRATSGIALAEINPTLHQSPSRAHSRVPSGISLAGSNDTLPRSQSRHPSRVTSGISLAELNDAPLQPPDRPYSRGSGGLFLLGNKPRVTSNVSSSSASIHKDLPGPSMFDLVQGRQKSVQRTGRTRSDSMKAASLALNEAFNDFNKDSIEKGPKKTGCGILKCCVHGDNCDGVTVINEHLTLQNMKVRGLKEDYPMVANEGRTMIDWYALMNEERDAGK</sequence>
<dbReference type="Proteomes" id="UP000077069">
    <property type="component" value="Unassembled WGS sequence"/>
</dbReference>
<feature type="region of interest" description="Disordered" evidence="1">
    <location>
        <begin position="173"/>
        <end position="201"/>
    </location>
</feature>
<keyword evidence="3" id="KW-1185">Reference proteome</keyword>
<evidence type="ECO:0000256" key="1">
    <source>
        <dbReference type="SAM" id="MobiDB-lite"/>
    </source>
</evidence>
<dbReference type="EMBL" id="KV441550">
    <property type="protein sequence ID" value="OAG08272.1"/>
    <property type="molecule type" value="Genomic_DNA"/>
</dbReference>
<evidence type="ECO:0000313" key="3">
    <source>
        <dbReference type="Proteomes" id="UP000077069"/>
    </source>
</evidence>
<feature type="compositionally biased region" description="Polar residues" evidence="1">
    <location>
        <begin position="292"/>
        <end position="301"/>
    </location>
</feature>
<evidence type="ECO:0000313" key="2">
    <source>
        <dbReference type="EMBL" id="OAG08272.1"/>
    </source>
</evidence>
<organism evidence="2 3">
    <name type="scientific">Paraphaeosphaeria sporulosa</name>
    <dbReference type="NCBI Taxonomy" id="1460663"/>
    <lineage>
        <taxon>Eukaryota</taxon>
        <taxon>Fungi</taxon>
        <taxon>Dikarya</taxon>
        <taxon>Ascomycota</taxon>
        <taxon>Pezizomycotina</taxon>
        <taxon>Dothideomycetes</taxon>
        <taxon>Pleosporomycetidae</taxon>
        <taxon>Pleosporales</taxon>
        <taxon>Massarineae</taxon>
        <taxon>Didymosphaeriaceae</taxon>
        <taxon>Paraphaeosphaeria</taxon>
    </lineage>
</organism>
<dbReference type="InParanoid" id="A0A177CMU5"/>
<feature type="region of interest" description="Disordered" evidence="1">
    <location>
        <begin position="271"/>
        <end position="336"/>
    </location>
</feature>
<dbReference type="OrthoDB" id="3792817at2759"/>
<reference evidence="2 3" key="1">
    <citation type="submission" date="2016-05" db="EMBL/GenBank/DDBJ databases">
        <title>Comparative analysis of secretome profiles of manganese(II)-oxidizing ascomycete fungi.</title>
        <authorList>
            <consortium name="DOE Joint Genome Institute"/>
            <person name="Zeiner C.A."/>
            <person name="Purvine S.O."/>
            <person name="Zink E.M."/>
            <person name="Wu S."/>
            <person name="Pasa-Tolic L."/>
            <person name="Chaput D.L."/>
            <person name="Haridas S."/>
            <person name="Grigoriev I.V."/>
            <person name="Santelli C.M."/>
            <person name="Hansel C.M."/>
        </authorList>
    </citation>
    <scope>NUCLEOTIDE SEQUENCE [LARGE SCALE GENOMIC DNA]</scope>
    <source>
        <strain evidence="2 3">AP3s5-JAC2a</strain>
    </source>
</reference>
<protein>
    <submittedName>
        <fullName evidence="2">Uncharacterized protein</fullName>
    </submittedName>
</protein>